<dbReference type="OrthoDB" id="9799145at2"/>
<proteinExistence type="predicted"/>
<evidence type="ECO:0000313" key="4">
    <source>
        <dbReference type="Proteomes" id="UP000078463"/>
    </source>
</evidence>
<dbReference type="InterPro" id="IPR052908">
    <property type="entry name" value="AP-4-A_phosphorylase"/>
</dbReference>
<dbReference type="RefSeq" id="WP_068948030.1">
    <property type="nucleotide sequence ID" value="NZ_CP015922.1"/>
</dbReference>
<dbReference type="PANTHER" id="PTHR42997:SF1">
    <property type="entry name" value="AP-4-A PHOSPHORYLASE"/>
    <property type="match status" value="1"/>
</dbReference>
<feature type="domain" description="HIT" evidence="2">
    <location>
        <begin position="5"/>
        <end position="107"/>
    </location>
</feature>
<dbReference type="SUPFAM" id="SSF54197">
    <property type="entry name" value="HIT-like"/>
    <property type="match status" value="1"/>
</dbReference>
<dbReference type="Pfam" id="PF01230">
    <property type="entry name" value="HIT"/>
    <property type="match status" value="1"/>
</dbReference>
<reference evidence="4" key="1">
    <citation type="submission" date="2016-05" db="EMBL/GenBank/DDBJ databases">
        <title>Polynucleobacter sp. QLW-P1FAT50C-4 genome.</title>
        <authorList>
            <person name="Hahn M.W."/>
        </authorList>
    </citation>
    <scope>NUCLEOTIDE SEQUENCE [LARGE SCALE GENOMIC DNA]</scope>
    <source>
        <strain evidence="4">QLW-P1FAT50C-4</strain>
    </source>
</reference>
<sequence>MTNCVLCKEDLRPEEGELIWRGDYCRVILINDPDLPGFCRVIWNPHVSEMSDLTYGERDHILSLVFAVEEAIRQVMDPDKINLAALGNMVPHIHWHVIPRFKDDAFFPGSAWSARAQEASKSVLEARRTLAKELPAAIRSAISQMH</sequence>
<dbReference type="InterPro" id="IPR036265">
    <property type="entry name" value="HIT-like_sf"/>
</dbReference>
<dbReference type="STRING" id="1743168.A8O14_02285"/>
<dbReference type="AlphaFoldDB" id="A0A191UDQ7"/>
<dbReference type="PANTHER" id="PTHR42997">
    <property type="entry name" value="HIT FAMILY HYDROLASE"/>
    <property type="match status" value="1"/>
</dbReference>
<accession>A0A191UDQ7</accession>
<dbReference type="Proteomes" id="UP000078463">
    <property type="component" value="Chromosome"/>
</dbReference>
<dbReference type="GO" id="GO:0003824">
    <property type="term" value="F:catalytic activity"/>
    <property type="evidence" value="ECO:0007669"/>
    <property type="project" value="InterPro"/>
</dbReference>
<dbReference type="EMBL" id="CP015922">
    <property type="protein sequence ID" value="ANI99025.1"/>
    <property type="molecule type" value="Genomic_DNA"/>
</dbReference>
<gene>
    <name evidence="3" type="ORF">A8O14_02285</name>
</gene>
<dbReference type="InterPro" id="IPR011146">
    <property type="entry name" value="HIT-like"/>
</dbReference>
<name>A0A191UDQ7_9BURK</name>
<dbReference type="InterPro" id="IPR026026">
    <property type="entry name" value="HIT_Hint"/>
</dbReference>
<evidence type="ECO:0000259" key="2">
    <source>
        <dbReference type="PROSITE" id="PS51084"/>
    </source>
</evidence>
<protein>
    <submittedName>
        <fullName evidence="3">Histidine triad (HIT) protein</fullName>
    </submittedName>
</protein>
<dbReference type="KEGG" id="pwu:A8O14_02285"/>
<dbReference type="PROSITE" id="PS51084">
    <property type="entry name" value="HIT_2"/>
    <property type="match status" value="1"/>
</dbReference>
<feature type="short sequence motif" description="Histidine triad motif" evidence="1">
    <location>
        <begin position="92"/>
        <end position="96"/>
    </location>
</feature>
<evidence type="ECO:0000313" key="3">
    <source>
        <dbReference type="EMBL" id="ANI99025.1"/>
    </source>
</evidence>
<keyword evidence="4" id="KW-1185">Reference proteome</keyword>
<dbReference type="PIRSF" id="PIRSF000714">
    <property type="entry name" value="HIT"/>
    <property type="match status" value="1"/>
</dbReference>
<dbReference type="Gene3D" id="3.30.428.10">
    <property type="entry name" value="HIT-like"/>
    <property type="match status" value="1"/>
</dbReference>
<evidence type="ECO:0000256" key="1">
    <source>
        <dbReference type="PROSITE-ProRule" id="PRU00464"/>
    </source>
</evidence>
<organism evidence="3 4">
    <name type="scientific">Polynucleobacter wuianus</name>
    <dbReference type="NCBI Taxonomy" id="1743168"/>
    <lineage>
        <taxon>Bacteria</taxon>
        <taxon>Pseudomonadati</taxon>
        <taxon>Pseudomonadota</taxon>
        <taxon>Betaproteobacteria</taxon>
        <taxon>Burkholderiales</taxon>
        <taxon>Burkholderiaceae</taxon>
        <taxon>Polynucleobacter</taxon>
    </lineage>
</organism>